<accession>A0A7G7W608</accession>
<dbReference type="RefSeq" id="WP_185887723.1">
    <property type="nucleotide sequence ID" value="NZ_CP060202.1"/>
</dbReference>
<dbReference type="EMBL" id="CP060202">
    <property type="protein sequence ID" value="QNH61801.1"/>
    <property type="molecule type" value="Genomic_DNA"/>
</dbReference>
<dbReference type="Pfam" id="PF13557">
    <property type="entry name" value="Phenol_MetA_deg"/>
    <property type="match status" value="1"/>
</dbReference>
<name>A0A7G7W608_9BACT</name>
<organism evidence="2 3">
    <name type="scientific">Hymenobacter sediminicola</name>
    <dbReference type="NCBI Taxonomy" id="2761579"/>
    <lineage>
        <taxon>Bacteria</taxon>
        <taxon>Pseudomonadati</taxon>
        <taxon>Bacteroidota</taxon>
        <taxon>Cytophagia</taxon>
        <taxon>Cytophagales</taxon>
        <taxon>Hymenobacteraceae</taxon>
        <taxon>Hymenobacter</taxon>
    </lineage>
</organism>
<proteinExistence type="predicted"/>
<feature type="region of interest" description="Disordered" evidence="1">
    <location>
        <begin position="14"/>
        <end position="62"/>
    </location>
</feature>
<evidence type="ECO:0000256" key="1">
    <source>
        <dbReference type="SAM" id="MobiDB-lite"/>
    </source>
</evidence>
<sequence length="281" mass="30956">MLLTLTLALSLASSPTAPDTLKRASQTRPADAEQGPKRQLRPLNADRPGVTESPNTVGRGRMQLETDLVRLITSKPSQEPRSRVMRLNAFAIRAGLTDHTEVQVFVDPYTVEKQWEAGEPMERSAGFGDVALRVKHNFIGDDDEADALVVAAIGFVRLPTGGSQGTGGYEYGILVPATYNFQHEWHISAQAASFLSYDRDAKQHAVELAPSVAVDHGFNDWLAAFAEFSTSKNLKTHQWNSAVSTGPIFHISERVQLDFGRRFAISSSAEREYYVGLVIER</sequence>
<evidence type="ECO:0000313" key="2">
    <source>
        <dbReference type="EMBL" id="QNH61801.1"/>
    </source>
</evidence>
<dbReference type="KEGG" id="hsk:H4317_16870"/>
<gene>
    <name evidence="2" type="ORF">H4317_16870</name>
</gene>
<dbReference type="InterPro" id="IPR025737">
    <property type="entry name" value="FApF"/>
</dbReference>
<protein>
    <submittedName>
        <fullName evidence="2">Transporter</fullName>
    </submittedName>
</protein>
<dbReference type="AlphaFoldDB" id="A0A7G7W608"/>
<dbReference type="Proteomes" id="UP000515489">
    <property type="component" value="Chromosome"/>
</dbReference>
<evidence type="ECO:0000313" key="3">
    <source>
        <dbReference type="Proteomes" id="UP000515489"/>
    </source>
</evidence>
<reference evidence="2 3" key="1">
    <citation type="submission" date="2020-08" db="EMBL/GenBank/DDBJ databases">
        <title>Hymenobacter sp. S2-20-2 genome sequencing.</title>
        <authorList>
            <person name="Jin L."/>
        </authorList>
    </citation>
    <scope>NUCLEOTIDE SEQUENCE [LARGE SCALE GENOMIC DNA]</scope>
    <source>
        <strain evidence="2 3">S2-20-2</strain>
    </source>
</reference>
<keyword evidence="3" id="KW-1185">Reference proteome</keyword>